<organism evidence="1 2">
    <name type="scientific">Paraclostridium sordellii</name>
    <name type="common">Clostridium sordellii</name>
    <dbReference type="NCBI Taxonomy" id="1505"/>
    <lineage>
        <taxon>Bacteria</taxon>
        <taxon>Bacillati</taxon>
        <taxon>Bacillota</taxon>
        <taxon>Clostridia</taxon>
        <taxon>Peptostreptococcales</taxon>
        <taxon>Peptostreptococcaceae</taxon>
        <taxon>Paraclostridium</taxon>
    </lineage>
</organism>
<dbReference type="OrthoDB" id="9798730at2"/>
<evidence type="ECO:0000313" key="2">
    <source>
        <dbReference type="Proteomes" id="UP000049127"/>
    </source>
</evidence>
<name>A0A0C7G8I7_PARSO</name>
<accession>A0A0C7G8I7</accession>
<protein>
    <submittedName>
        <fullName evidence="1">Uncharacterized protein</fullName>
    </submittedName>
</protein>
<dbReference type="RefSeq" id="WP_055333287.1">
    <property type="nucleotide sequence ID" value="NZ_CDNF01000003.1"/>
</dbReference>
<reference evidence="1 2" key="1">
    <citation type="submission" date="2015-01" db="EMBL/GenBank/DDBJ databases">
        <authorList>
            <person name="Aslett A.Martin."/>
            <person name="De Silva Nishadi"/>
        </authorList>
    </citation>
    <scope>NUCLEOTIDE SEQUENCE [LARGE SCALE GENOMIC DNA]</scope>
    <source>
        <strain evidence="1 2">R28058</strain>
    </source>
</reference>
<gene>
    <name evidence="1" type="ORF">R28058_16581</name>
</gene>
<sequence>MSCGCSNTDKNDGKQVVDLVRSKEKGDFPLRTPHEIECVNCNKAFTMSKHVDRCPHCSMTYGVTPCSSMDKNNIKAAGINY</sequence>
<dbReference type="AlphaFoldDB" id="A0A0C7G8I7"/>
<proteinExistence type="predicted"/>
<dbReference type="Proteomes" id="UP000049127">
    <property type="component" value="Unassembled WGS sequence"/>
</dbReference>
<evidence type="ECO:0000313" key="1">
    <source>
        <dbReference type="EMBL" id="CEQ03925.1"/>
    </source>
</evidence>
<dbReference type="EMBL" id="CEKZ01000003">
    <property type="protein sequence ID" value="CEQ03925.1"/>
    <property type="molecule type" value="Genomic_DNA"/>
</dbReference>